<dbReference type="EMBL" id="LR729259">
    <property type="protein sequence ID" value="VWP01294.1"/>
    <property type="molecule type" value="Genomic_DNA"/>
</dbReference>
<evidence type="ECO:0000256" key="1">
    <source>
        <dbReference type="SAM" id="MobiDB-lite"/>
    </source>
</evidence>
<organism evidence="4">
    <name type="scientific">Ganoderma boninense</name>
    <dbReference type="NCBI Taxonomy" id="34458"/>
    <lineage>
        <taxon>Eukaryota</taxon>
        <taxon>Fungi</taxon>
        <taxon>Dikarya</taxon>
        <taxon>Basidiomycota</taxon>
        <taxon>Agaricomycotina</taxon>
        <taxon>Agaricomycetes</taxon>
        <taxon>Polyporales</taxon>
        <taxon>Polyporaceae</taxon>
        <taxon>Ganoderma</taxon>
    </lineage>
</organism>
<dbReference type="AlphaFoldDB" id="A0A5K1K6B2"/>
<name>A0A5K1K6B2_9APHY</name>
<dbReference type="InterPro" id="IPR058525">
    <property type="entry name" value="DUF8212"/>
</dbReference>
<evidence type="ECO:0000259" key="2">
    <source>
        <dbReference type="Pfam" id="PF06985"/>
    </source>
</evidence>
<dbReference type="Pfam" id="PF26640">
    <property type="entry name" value="DUF8212"/>
    <property type="match status" value="1"/>
</dbReference>
<gene>
    <name evidence="4" type="primary">I1RT69</name>
</gene>
<feature type="domain" description="Heterokaryon incompatibility" evidence="2">
    <location>
        <begin position="343"/>
        <end position="404"/>
    </location>
</feature>
<feature type="compositionally biased region" description="Polar residues" evidence="1">
    <location>
        <begin position="192"/>
        <end position="212"/>
    </location>
</feature>
<dbReference type="Pfam" id="PF06985">
    <property type="entry name" value="HET"/>
    <property type="match status" value="1"/>
</dbReference>
<dbReference type="InterPro" id="IPR010730">
    <property type="entry name" value="HET"/>
</dbReference>
<feature type="domain" description="DUF8212" evidence="3">
    <location>
        <begin position="520"/>
        <end position="724"/>
    </location>
</feature>
<accession>A0A5K1K6B2</accession>
<proteinExistence type="predicted"/>
<sequence>MRVIDTETGQFATINPDDTTTNWLEQRIPKPPVYAILSHTWDGDDEQTYEQLNKIQQRYQSDSQTLQSQPNVAEIQPHITPTQPRQNLPTLPPAQISRVNHASIKSPPIAHASVAEHCDFPSPLSSGPTIFKGGAPTMAHSTSGLSHVSPHFENPPSGDPPMIPPLLSRATPSNSRFTRGIARVKTWIQRRTAWNTPRSQDSSPSATPSTLTVRGHQFPPGHDRGTQSPEPPTLQPLNNSKFHTLAKTSHLARSPAMRILNDSSTMSQRPEPRLTGLVYDYPSATAHPRAALGRFTRPEMEALSSTIAKRYGLTSPTAVSSVSDPPASFHEHQSKLLPQSIWNDPELSPKIREACRVARENGYNYIWIDSCCIDKSSSSELSEAINSMYKWYHLAAVCYAYLANVPPGEDNHAEGSAFRKSRWFRRGWTLQELIAPAVVEFLSKDWGPIGSKDTLVDLVESVTKIDRMALLRLEPLGTFSVAQRLSWAAERQTTRVEDQAYSLLGIFDINMPTLYGEGDRAFRRLQEKIIQRIPDQTIFAWRKICLPPQNLDHIRPLTSIHFECEKNPEEHRDFFAIKPSLFTNGGSIRALPHHTTQLLSSHSLDIEYTSTPYGIRTQLPMIPLTQGLLRRAMPGYRNIQLSLDSEEGCQWYLAILQCEHVERPGYLLGRVCYITLSESNGKAFAYPGYLQGFNYPDLFLLSPKTIKRFYRRTKPLTVYLPHPNGATFLASSHSQSQPYATIKFILLRETCDALQTRGYLANLHGPDLSHPTTHRLLLFNDENIITVDFQHTLGHNSQWFVMETKVKVSSSCFQRDSALDSDQAADHHVLFWWDSIPWKTKVGYDRVRLSVAGAQTLVVDLGVDFTGGGYYNLHVDVLNEELPASSVVDAGEQEESGREPGDGEGEYQILAV</sequence>
<protein>
    <submittedName>
        <fullName evidence="4">Zn(2)-C6 fungal-type domain-containing protein</fullName>
    </submittedName>
</protein>
<evidence type="ECO:0000259" key="3">
    <source>
        <dbReference type="Pfam" id="PF26640"/>
    </source>
</evidence>
<reference evidence="4" key="1">
    <citation type="submission" date="2019-10" db="EMBL/GenBank/DDBJ databases">
        <authorList>
            <person name="Nor Muhammad N."/>
        </authorList>
    </citation>
    <scope>NUCLEOTIDE SEQUENCE</scope>
</reference>
<dbReference type="PANTHER" id="PTHR10622:SF10">
    <property type="entry name" value="HET DOMAIN-CONTAINING PROTEIN"/>
    <property type="match status" value="1"/>
</dbReference>
<feature type="region of interest" description="Disordered" evidence="1">
    <location>
        <begin position="129"/>
        <end position="178"/>
    </location>
</feature>
<dbReference type="PANTHER" id="PTHR10622">
    <property type="entry name" value="HET DOMAIN-CONTAINING PROTEIN"/>
    <property type="match status" value="1"/>
</dbReference>
<feature type="region of interest" description="Disordered" evidence="1">
    <location>
        <begin position="886"/>
        <end position="912"/>
    </location>
</feature>
<evidence type="ECO:0000313" key="4">
    <source>
        <dbReference type="EMBL" id="VWP01294.1"/>
    </source>
</evidence>
<feature type="region of interest" description="Disordered" evidence="1">
    <location>
        <begin position="191"/>
        <end position="271"/>
    </location>
</feature>